<dbReference type="InterPro" id="IPR042171">
    <property type="entry name" value="Acyl-CoA_hotdog"/>
</dbReference>
<evidence type="ECO:0000259" key="2">
    <source>
        <dbReference type="Pfam" id="PF20789"/>
    </source>
</evidence>
<proteinExistence type="predicted"/>
<dbReference type="PANTHER" id="PTHR38110:SF1">
    <property type="entry name" value="THIOESTERASE DOMAIN-CONTAINING PROTEIN"/>
    <property type="match status" value="1"/>
</dbReference>
<dbReference type="AlphaFoldDB" id="A0A846WU35"/>
<gene>
    <name evidence="3" type="ORF">HGA05_26660</name>
</gene>
<dbReference type="Pfam" id="PF20789">
    <property type="entry name" value="4HBT_3C"/>
    <property type="match status" value="1"/>
</dbReference>
<dbReference type="SUPFAM" id="SSF54637">
    <property type="entry name" value="Thioesterase/thiol ester dehydrase-isomerase"/>
    <property type="match status" value="2"/>
</dbReference>
<dbReference type="InterPro" id="IPR049450">
    <property type="entry name" value="ACOT8-like_C"/>
</dbReference>
<dbReference type="Proteomes" id="UP000563898">
    <property type="component" value="Unassembled WGS sequence"/>
</dbReference>
<dbReference type="InterPro" id="IPR029069">
    <property type="entry name" value="HotDog_dom_sf"/>
</dbReference>
<dbReference type="InterPro" id="IPR052389">
    <property type="entry name" value="Sec_Metab_Biosynth-Assoc"/>
</dbReference>
<protein>
    <submittedName>
        <fullName evidence="3">Thioesterase family protein</fullName>
    </submittedName>
</protein>
<feature type="domain" description="Acyl-CoA thioesterase-like C-terminal" evidence="2">
    <location>
        <begin position="147"/>
        <end position="278"/>
    </location>
</feature>
<dbReference type="PANTHER" id="PTHR38110">
    <property type="entry name" value="CHROMOSOME 23, WHOLE GENOME SHOTGUN SEQUENCE"/>
    <property type="match status" value="1"/>
</dbReference>
<evidence type="ECO:0000313" key="3">
    <source>
        <dbReference type="EMBL" id="NKY05144.1"/>
    </source>
</evidence>
<comment type="caution">
    <text evidence="3">The sequence shown here is derived from an EMBL/GenBank/DDBJ whole genome shotgun (WGS) entry which is preliminary data.</text>
</comment>
<accession>A0A846WU35</accession>
<dbReference type="InterPro" id="IPR049449">
    <property type="entry name" value="TesB_ACOT8-like_N"/>
</dbReference>
<evidence type="ECO:0000313" key="4">
    <source>
        <dbReference type="Proteomes" id="UP000563898"/>
    </source>
</evidence>
<reference evidence="3 4" key="1">
    <citation type="submission" date="2020-04" db="EMBL/GenBank/DDBJ databases">
        <title>MicrobeNet Type strains.</title>
        <authorList>
            <person name="Nicholson A.C."/>
        </authorList>
    </citation>
    <scope>NUCLEOTIDE SEQUENCE [LARGE SCALE GENOMIC DNA]</scope>
    <source>
        <strain evidence="3 4">ATCC BAA-14</strain>
    </source>
</reference>
<name>A0A846WU35_9ACTN</name>
<dbReference type="Pfam" id="PF13622">
    <property type="entry name" value="4HBT_3"/>
    <property type="match status" value="1"/>
</dbReference>
<evidence type="ECO:0000259" key="1">
    <source>
        <dbReference type="Pfam" id="PF13622"/>
    </source>
</evidence>
<dbReference type="RefSeq" id="WP_006372961.1">
    <property type="nucleotide sequence ID" value="NZ_JAAXPC010000029.1"/>
</dbReference>
<feature type="domain" description="Acyl-CoA thioesterase-like N-terminal HotDog" evidence="1">
    <location>
        <begin position="46"/>
        <end position="126"/>
    </location>
</feature>
<organism evidence="3 4">
    <name type="scientific">Gordonia polyisoprenivorans</name>
    <dbReference type="NCBI Taxonomy" id="84595"/>
    <lineage>
        <taxon>Bacteria</taxon>
        <taxon>Bacillati</taxon>
        <taxon>Actinomycetota</taxon>
        <taxon>Actinomycetes</taxon>
        <taxon>Mycobacteriales</taxon>
        <taxon>Gordoniaceae</taxon>
        <taxon>Gordonia</taxon>
    </lineage>
</organism>
<dbReference type="EMBL" id="JAAXPC010000029">
    <property type="protein sequence ID" value="NKY05144.1"/>
    <property type="molecule type" value="Genomic_DNA"/>
</dbReference>
<sequence length="287" mass="30512">MPTELREATHYDFLGFVKQLGRQALVDEFSVKPIGEGTWSADIDRSWWGWSGPHGGVIAALAGHVAAAAVPDRSVRALDLRFLGRPADGELVLTLLEKKIGGSTRIVDVGITQGGRDVAAATVTLGREGPASPADIVDVSADVVARPEDCEPFMIPPEIVPMGGHLDLRPTDGALPLTGSEDAWMRAWISTRTPMSMDFAYLALLADCLPPGVFPTLSAPLAVPTVAFSMHAAAALDDPSPAPVLVHTRNVSTSGGWSVDDTTLRDESGRLLATARQSRRVLGWHAR</sequence>
<dbReference type="Gene3D" id="2.40.160.210">
    <property type="entry name" value="Acyl-CoA thioesterase, double hotdog domain"/>
    <property type="match status" value="1"/>
</dbReference>